<feature type="region of interest" description="Disordered" evidence="1">
    <location>
        <begin position="212"/>
        <end position="231"/>
    </location>
</feature>
<dbReference type="GeneID" id="54470274"/>
<feature type="region of interest" description="Disordered" evidence="1">
    <location>
        <begin position="79"/>
        <end position="112"/>
    </location>
</feature>
<evidence type="ECO:0000313" key="2">
    <source>
        <dbReference type="EMBL" id="KAF2483886.1"/>
    </source>
</evidence>
<reference evidence="2" key="1">
    <citation type="journal article" date="2020" name="Stud. Mycol.">
        <title>101 Dothideomycetes genomes: a test case for predicting lifestyles and emergence of pathogens.</title>
        <authorList>
            <person name="Haridas S."/>
            <person name="Albert R."/>
            <person name="Binder M."/>
            <person name="Bloem J."/>
            <person name="Labutti K."/>
            <person name="Salamov A."/>
            <person name="Andreopoulos B."/>
            <person name="Baker S."/>
            <person name="Barry K."/>
            <person name="Bills G."/>
            <person name="Bluhm B."/>
            <person name="Cannon C."/>
            <person name="Castanera R."/>
            <person name="Culley D."/>
            <person name="Daum C."/>
            <person name="Ezra D."/>
            <person name="Gonzalez J."/>
            <person name="Henrissat B."/>
            <person name="Kuo A."/>
            <person name="Liang C."/>
            <person name="Lipzen A."/>
            <person name="Lutzoni F."/>
            <person name="Magnuson J."/>
            <person name="Mondo S."/>
            <person name="Nolan M."/>
            <person name="Ohm R."/>
            <person name="Pangilinan J."/>
            <person name="Park H.-J."/>
            <person name="Ramirez L."/>
            <person name="Alfaro M."/>
            <person name="Sun H."/>
            <person name="Tritt A."/>
            <person name="Yoshinaga Y."/>
            <person name="Zwiers L.-H."/>
            <person name="Turgeon B."/>
            <person name="Goodwin S."/>
            <person name="Spatafora J."/>
            <person name="Crous P."/>
            <person name="Grigoriev I."/>
        </authorList>
    </citation>
    <scope>NUCLEOTIDE SEQUENCE</scope>
    <source>
        <strain evidence="2">CBS 113389</strain>
    </source>
</reference>
<keyword evidence="3" id="KW-1185">Reference proteome</keyword>
<accession>A0A6A6PVT9</accession>
<dbReference type="RefSeq" id="XP_033590456.1">
    <property type="nucleotide sequence ID" value="XM_033729272.1"/>
</dbReference>
<sequence length="231" mass="24547">MQTEFQPTSAPGMLLATRAGEACAGESLRPPLSYPRPRWASAFACLPRAGKRACKHSALAVACASAHSALDSRRWRKLVRRTSRHRSKPPTPAWGLARPHHDALRRTSSRRPLVRSSASRSLLAYDPSIVPARPCPAARPLISHHTAAAALPVASFHSQYITGARPAPLATALQPVPVAPASPLPLTGQGAALAIPSSALFPPNRLRTPHSSPSFIASSSSIWSHGPRLHG</sequence>
<gene>
    <name evidence="2" type="ORF">BDY17DRAFT_117279</name>
</gene>
<protein>
    <submittedName>
        <fullName evidence="2">Uncharacterized protein</fullName>
    </submittedName>
</protein>
<organism evidence="2 3">
    <name type="scientific">Neohortaea acidophila</name>
    <dbReference type="NCBI Taxonomy" id="245834"/>
    <lineage>
        <taxon>Eukaryota</taxon>
        <taxon>Fungi</taxon>
        <taxon>Dikarya</taxon>
        <taxon>Ascomycota</taxon>
        <taxon>Pezizomycotina</taxon>
        <taxon>Dothideomycetes</taxon>
        <taxon>Dothideomycetidae</taxon>
        <taxon>Mycosphaerellales</taxon>
        <taxon>Teratosphaeriaceae</taxon>
        <taxon>Neohortaea</taxon>
    </lineage>
</organism>
<dbReference type="EMBL" id="MU001634">
    <property type="protein sequence ID" value="KAF2483886.1"/>
    <property type="molecule type" value="Genomic_DNA"/>
</dbReference>
<dbReference type="Proteomes" id="UP000799767">
    <property type="component" value="Unassembled WGS sequence"/>
</dbReference>
<name>A0A6A6PVT9_9PEZI</name>
<feature type="compositionally biased region" description="Basic residues" evidence="1">
    <location>
        <begin position="79"/>
        <end position="88"/>
    </location>
</feature>
<evidence type="ECO:0000313" key="3">
    <source>
        <dbReference type="Proteomes" id="UP000799767"/>
    </source>
</evidence>
<proteinExistence type="predicted"/>
<feature type="compositionally biased region" description="Low complexity" evidence="1">
    <location>
        <begin position="212"/>
        <end position="224"/>
    </location>
</feature>
<dbReference type="AlphaFoldDB" id="A0A6A6PVT9"/>
<evidence type="ECO:0000256" key="1">
    <source>
        <dbReference type="SAM" id="MobiDB-lite"/>
    </source>
</evidence>